<accession>A0AAU9MIH6</accession>
<dbReference type="GO" id="GO:0018025">
    <property type="term" value="F:calmodulin-lysine N-methyltransferase activity"/>
    <property type="evidence" value="ECO:0007669"/>
    <property type="project" value="InterPro"/>
</dbReference>
<evidence type="ECO:0000256" key="6">
    <source>
        <dbReference type="ARBA" id="ARBA00023242"/>
    </source>
</evidence>
<dbReference type="GO" id="GO:0005737">
    <property type="term" value="C:cytoplasm"/>
    <property type="evidence" value="ECO:0007669"/>
    <property type="project" value="UniProtKB-SubCell"/>
</dbReference>
<feature type="transmembrane region" description="Helical" evidence="7">
    <location>
        <begin position="105"/>
        <end position="123"/>
    </location>
</feature>
<evidence type="ECO:0000313" key="9">
    <source>
        <dbReference type="Proteomes" id="UP001157418"/>
    </source>
</evidence>
<sequence length="124" mass="14601">MLRSTFVSSLGWGILRRALIPSSSFTGSDEQTEKRYQAFFQKSESRGQLDTFPLILYQRVDNRANLDDFKICNTYGIDNTGLVCYWPSKEVLAYYCLSQLNLFRFIYKFSLWFLQFLLTIIITF</sequence>
<protein>
    <submittedName>
        <fullName evidence="8">Uncharacterized protein</fullName>
    </submittedName>
</protein>
<evidence type="ECO:0000313" key="8">
    <source>
        <dbReference type="EMBL" id="CAH1426262.1"/>
    </source>
</evidence>
<evidence type="ECO:0000256" key="3">
    <source>
        <dbReference type="ARBA" id="ARBA00022490"/>
    </source>
</evidence>
<dbReference type="Proteomes" id="UP001157418">
    <property type="component" value="Unassembled WGS sequence"/>
</dbReference>
<dbReference type="GO" id="GO:0005634">
    <property type="term" value="C:nucleus"/>
    <property type="evidence" value="ECO:0007669"/>
    <property type="project" value="UniProtKB-SubCell"/>
</dbReference>
<dbReference type="GO" id="GO:0032259">
    <property type="term" value="P:methylation"/>
    <property type="evidence" value="ECO:0007669"/>
    <property type="project" value="UniProtKB-KW"/>
</dbReference>
<evidence type="ECO:0000256" key="2">
    <source>
        <dbReference type="ARBA" id="ARBA00004496"/>
    </source>
</evidence>
<reference evidence="8 9" key="1">
    <citation type="submission" date="2022-01" db="EMBL/GenBank/DDBJ databases">
        <authorList>
            <person name="Xiong W."/>
            <person name="Schranz E."/>
        </authorList>
    </citation>
    <scope>NUCLEOTIDE SEQUENCE [LARGE SCALE GENOMIC DNA]</scope>
</reference>
<dbReference type="Gene3D" id="3.40.50.150">
    <property type="entry name" value="Vaccinia Virus protein VP39"/>
    <property type="match status" value="1"/>
</dbReference>
<evidence type="ECO:0000256" key="1">
    <source>
        <dbReference type="ARBA" id="ARBA00004123"/>
    </source>
</evidence>
<keyword evidence="7" id="KW-1133">Transmembrane helix</keyword>
<keyword evidence="7" id="KW-0472">Membrane</keyword>
<proteinExistence type="predicted"/>
<organism evidence="8 9">
    <name type="scientific">Lactuca virosa</name>
    <dbReference type="NCBI Taxonomy" id="75947"/>
    <lineage>
        <taxon>Eukaryota</taxon>
        <taxon>Viridiplantae</taxon>
        <taxon>Streptophyta</taxon>
        <taxon>Embryophyta</taxon>
        <taxon>Tracheophyta</taxon>
        <taxon>Spermatophyta</taxon>
        <taxon>Magnoliopsida</taxon>
        <taxon>eudicotyledons</taxon>
        <taxon>Gunneridae</taxon>
        <taxon>Pentapetalae</taxon>
        <taxon>asterids</taxon>
        <taxon>campanulids</taxon>
        <taxon>Asterales</taxon>
        <taxon>Asteraceae</taxon>
        <taxon>Cichorioideae</taxon>
        <taxon>Cichorieae</taxon>
        <taxon>Lactucinae</taxon>
        <taxon>Lactuca</taxon>
    </lineage>
</organism>
<dbReference type="PANTHER" id="PTHR13539">
    <property type="entry name" value="CALMODULIN-LYSINE N-METHYLTRANSFERASE"/>
    <property type="match status" value="1"/>
</dbReference>
<dbReference type="EMBL" id="CAKMRJ010002223">
    <property type="protein sequence ID" value="CAH1426262.1"/>
    <property type="molecule type" value="Genomic_DNA"/>
</dbReference>
<keyword evidence="6" id="KW-0539">Nucleus</keyword>
<evidence type="ECO:0000256" key="4">
    <source>
        <dbReference type="ARBA" id="ARBA00022603"/>
    </source>
</evidence>
<keyword evidence="9" id="KW-1185">Reference proteome</keyword>
<dbReference type="PANTHER" id="PTHR13539:SF3">
    <property type="entry name" value="CALMODULIN-LYSINE N-METHYLTRANSFERASE"/>
    <property type="match status" value="1"/>
</dbReference>
<keyword evidence="5" id="KW-0808">Transferase</keyword>
<evidence type="ECO:0000256" key="5">
    <source>
        <dbReference type="ARBA" id="ARBA00022679"/>
    </source>
</evidence>
<keyword evidence="7" id="KW-0812">Transmembrane</keyword>
<comment type="caution">
    <text evidence="8">The sequence shown here is derived from an EMBL/GenBank/DDBJ whole genome shotgun (WGS) entry which is preliminary data.</text>
</comment>
<dbReference type="InterPro" id="IPR025800">
    <property type="entry name" value="CaM-Lys-N-MeTrfase"/>
</dbReference>
<name>A0AAU9MIH6_9ASTR</name>
<gene>
    <name evidence="8" type="ORF">LVIROSA_LOCUS13352</name>
</gene>
<comment type="subcellular location">
    <subcellularLocation>
        <location evidence="2">Cytoplasm</location>
    </subcellularLocation>
    <subcellularLocation>
        <location evidence="1">Nucleus</location>
    </subcellularLocation>
</comment>
<keyword evidence="3" id="KW-0963">Cytoplasm</keyword>
<keyword evidence="4" id="KW-0489">Methyltransferase</keyword>
<evidence type="ECO:0000256" key="7">
    <source>
        <dbReference type="SAM" id="Phobius"/>
    </source>
</evidence>
<dbReference type="InterPro" id="IPR029063">
    <property type="entry name" value="SAM-dependent_MTases_sf"/>
</dbReference>
<dbReference type="AlphaFoldDB" id="A0AAU9MIH6"/>